<dbReference type="EMBL" id="FNBI01000001">
    <property type="protein sequence ID" value="SDE85646.1"/>
    <property type="molecule type" value="Genomic_DNA"/>
</dbReference>
<reference evidence="2 5" key="2">
    <citation type="submission" date="2019-12" db="EMBL/GenBank/DDBJ databases">
        <authorList>
            <person name="Zheng J."/>
        </authorList>
    </citation>
    <scope>NUCLEOTIDE SEQUENCE [LARGE SCALE GENOMIC DNA]</scope>
    <source>
        <strain evidence="2 5">DSM 27347</strain>
    </source>
</reference>
<gene>
    <name evidence="2" type="ORF">GQR91_03905</name>
    <name evidence="3" type="ORF">SAMN05216557_101809</name>
</gene>
<proteinExistence type="predicted"/>
<dbReference type="RefSeq" id="WP_149681235.1">
    <property type="nucleotide sequence ID" value="NZ_FNBI01000001.1"/>
</dbReference>
<dbReference type="Proteomes" id="UP000323502">
    <property type="component" value="Unassembled WGS sequence"/>
</dbReference>
<keyword evidence="4" id="KW-1185">Reference proteome</keyword>
<feature type="domain" description="Glycoamylase-like" evidence="1">
    <location>
        <begin position="217"/>
        <end position="460"/>
    </location>
</feature>
<dbReference type="OrthoDB" id="5937621at2"/>
<dbReference type="PROSITE" id="PS51318">
    <property type="entry name" value="TAT"/>
    <property type="match status" value="1"/>
</dbReference>
<dbReference type="PIRSF" id="PIRSF028431">
    <property type="entry name" value="UCP028431"/>
    <property type="match status" value="1"/>
</dbReference>
<accession>A0A1G7GBZ6</accession>
<evidence type="ECO:0000313" key="5">
    <source>
        <dbReference type="Proteomes" id="UP000436801"/>
    </source>
</evidence>
<dbReference type="EMBL" id="WSUT01000005">
    <property type="protein sequence ID" value="MWC42802.1"/>
    <property type="molecule type" value="Genomic_DNA"/>
</dbReference>
<protein>
    <submittedName>
        <fullName evidence="2">Tat pathway signal protein</fullName>
    </submittedName>
</protein>
<evidence type="ECO:0000313" key="4">
    <source>
        <dbReference type="Proteomes" id="UP000323502"/>
    </source>
</evidence>
<dbReference type="InterPro" id="IPR006311">
    <property type="entry name" value="TAT_signal"/>
</dbReference>
<organism evidence="3 4">
    <name type="scientific">Sphingomonas carotinifaciens</name>
    <dbReference type="NCBI Taxonomy" id="1166323"/>
    <lineage>
        <taxon>Bacteria</taxon>
        <taxon>Pseudomonadati</taxon>
        <taxon>Pseudomonadota</taxon>
        <taxon>Alphaproteobacteria</taxon>
        <taxon>Sphingomonadales</taxon>
        <taxon>Sphingomonadaceae</taxon>
        <taxon>Sphingomonas</taxon>
    </lineage>
</organism>
<dbReference type="Pfam" id="PF10091">
    <property type="entry name" value="Glycoamylase"/>
    <property type="match status" value="1"/>
</dbReference>
<dbReference type="Proteomes" id="UP000436801">
    <property type="component" value="Unassembled WGS sequence"/>
</dbReference>
<dbReference type="InterPro" id="IPR016883">
    <property type="entry name" value="UCP028431"/>
</dbReference>
<dbReference type="AlphaFoldDB" id="A0A1G7GBZ6"/>
<dbReference type="InterPro" id="IPR019282">
    <property type="entry name" value="Glycoamylase-like_cons_dom"/>
</dbReference>
<reference evidence="3 4" key="1">
    <citation type="submission" date="2016-10" db="EMBL/GenBank/DDBJ databases">
        <authorList>
            <person name="Varghese N."/>
            <person name="Submissions S."/>
        </authorList>
    </citation>
    <scope>NUCLEOTIDE SEQUENCE [LARGE SCALE GENOMIC DNA]</scope>
    <source>
        <strain evidence="3 4">S7-754</strain>
    </source>
</reference>
<evidence type="ECO:0000313" key="2">
    <source>
        <dbReference type="EMBL" id="MWC42802.1"/>
    </source>
</evidence>
<evidence type="ECO:0000313" key="3">
    <source>
        <dbReference type="EMBL" id="SDE85646.1"/>
    </source>
</evidence>
<dbReference type="Gene3D" id="1.50.10.140">
    <property type="match status" value="1"/>
</dbReference>
<name>A0A1G7GBZ6_9SPHN</name>
<dbReference type="PROSITE" id="PS51257">
    <property type="entry name" value="PROKAR_LIPOPROTEIN"/>
    <property type="match status" value="1"/>
</dbReference>
<evidence type="ECO:0000259" key="1">
    <source>
        <dbReference type="Pfam" id="PF10091"/>
    </source>
</evidence>
<sequence>MSTLTRRSLLAAGTAGIVTACTPARVSPPPILVAPFGPPISAPDALLKDIQQRTFRYFWDSTDPATGLAPDRWPTPSFASIAAIGFALTAYPIGAANGWITRDQARTRTLATLRFLAAAPQGDQPTGFSGYKGFFYHFLGMTKGHRFAKCELSTIDTALMMAGVLFVQSWFDAEDIRESEIRALAEQLYTAVEWTWITPRAPFVSMGWMPESGFISSDWNIYNESLILYLLALGSPSHPLPADTWTRWTDTFDPSWDASYVDAYTAFPPLFGHQYSQVWVDFRGMTDAYSRRRGIDYFENSRRATYAQQRYAIANPGGWVGYGADVWGFTACDGPGDFVQEIDGRNREFFSYSARGPGDRDDGTIAPTAAFGSIAFAPEIVIPTAQAMIARYPGIYDEYGFRDSFNLTLKQTEHRLQHGSIVPGTGWVATDHLGIDQGPIVAMIENHRTGLVWNTMKRNPHLRRGLERAGFSGGWMG</sequence>